<reference evidence="1" key="1">
    <citation type="submission" date="2021-01" db="EMBL/GenBank/DDBJ databases">
        <title>Whole genome shotgun sequence of Actinoplanes rishiriensis NBRC 108556.</title>
        <authorList>
            <person name="Komaki H."/>
            <person name="Tamura T."/>
        </authorList>
    </citation>
    <scope>NUCLEOTIDE SEQUENCE</scope>
    <source>
        <strain evidence="1">NBRC 108556</strain>
    </source>
</reference>
<dbReference type="EMBL" id="BOMV01000007">
    <property type="protein sequence ID" value="GIE93461.1"/>
    <property type="molecule type" value="Genomic_DNA"/>
</dbReference>
<sequence>MTPSNEYVQARPTEDESLSALAELVGRRMAEGLWDLSARELGLNRPVTDSADLRRMAEHMMTMGDLMRVAGRSTKVRVITYEALSRTVAS</sequence>
<accession>A0A919JYT9</accession>
<comment type="caution">
    <text evidence="1">The sequence shown here is derived from an EMBL/GenBank/DDBJ whole genome shotgun (WGS) entry which is preliminary data.</text>
</comment>
<evidence type="ECO:0000313" key="1">
    <source>
        <dbReference type="EMBL" id="GIE93461.1"/>
    </source>
</evidence>
<evidence type="ECO:0000313" key="2">
    <source>
        <dbReference type="Proteomes" id="UP000636960"/>
    </source>
</evidence>
<protein>
    <submittedName>
        <fullName evidence="1">Uncharacterized protein</fullName>
    </submittedName>
</protein>
<organism evidence="1 2">
    <name type="scientific">Paractinoplanes rishiriensis</name>
    <dbReference type="NCBI Taxonomy" id="1050105"/>
    <lineage>
        <taxon>Bacteria</taxon>
        <taxon>Bacillati</taxon>
        <taxon>Actinomycetota</taxon>
        <taxon>Actinomycetes</taxon>
        <taxon>Micromonosporales</taxon>
        <taxon>Micromonosporaceae</taxon>
        <taxon>Paractinoplanes</taxon>
    </lineage>
</organism>
<dbReference type="Proteomes" id="UP000636960">
    <property type="component" value="Unassembled WGS sequence"/>
</dbReference>
<name>A0A919JYT9_9ACTN</name>
<gene>
    <name evidence="1" type="ORF">Ari01nite_09260</name>
</gene>
<dbReference type="RefSeq" id="WP_203779656.1">
    <property type="nucleotide sequence ID" value="NZ_BOMV01000007.1"/>
</dbReference>
<keyword evidence="2" id="KW-1185">Reference proteome</keyword>
<proteinExistence type="predicted"/>
<dbReference type="AlphaFoldDB" id="A0A919JYT9"/>